<feature type="transmembrane region" description="Helical" evidence="2">
    <location>
        <begin position="504"/>
        <end position="524"/>
    </location>
</feature>
<accession>A0A7D3UMJ8</accession>
<dbReference type="EMBL" id="MT150137">
    <property type="protein sequence ID" value="QKE59588.1"/>
    <property type="molecule type" value="Genomic_DNA"/>
</dbReference>
<evidence type="ECO:0000256" key="2">
    <source>
        <dbReference type="SAM" id="Phobius"/>
    </source>
</evidence>
<keyword evidence="2" id="KW-1133">Transmembrane helix</keyword>
<feature type="domain" description="Baculoviridae p74 N-terminal" evidence="3">
    <location>
        <begin position="5"/>
        <end position="270"/>
    </location>
</feature>
<keyword evidence="2" id="KW-0472">Membrane</keyword>
<gene>
    <name evidence="4" type="ORF">SI_OrNV_gp126</name>
</gene>
<keyword evidence="2" id="KW-0812">Transmembrane</keyword>
<proteinExistence type="predicted"/>
<protein>
    <submittedName>
        <fullName evidence="4">p74 protein</fullName>
    </submittedName>
</protein>
<name>A0A7D3UMJ8_9VIRU</name>
<dbReference type="Pfam" id="PF08404">
    <property type="entry name" value="Baculo_p74_N"/>
    <property type="match status" value="1"/>
</dbReference>
<dbReference type="Pfam" id="PF04583">
    <property type="entry name" value="Baculo_p74"/>
    <property type="match status" value="1"/>
</dbReference>
<dbReference type="GO" id="GO:0019058">
    <property type="term" value="P:viral life cycle"/>
    <property type="evidence" value="ECO:0007669"/>
    <property type="project" value="InterPro"/>
</dbReference>
<dbReference type="InterPro" id="IPR007663">
    <property type="entry name" value="Baculo_p74"/>
</dbReference>
<sequence length="736" mass="83104">MASYTQTDIEASSKFAEANNYIRIVQKLYERAPHIASWLEISIRDATNDDYYIPATLKDSAKVVSVKIPEKLCTLLSCTPMKERDTCKPNEAASYYYVGTEQYDVQCQPSCYHLAAKISYDDSGARAVDIPQLNWNKMQQECRLVNSAMVSWLEKTFYRSDTKYELRVNDMPTGFSRIESDNPYGCGWTYKTNAAYCQYYDRTLQSDGSCDMTLLEKIVDAVIGQTLINYVKSSIRMLTNNGVPFALPSNLPTLPSELKPEHTLEGWRNNINADFVVPELIDTKPKLESAYSESMSRGRRKKRNVDTAETIHDFRRRAELESVDDMSNFMRSHVGMALDPEKVVIIGRKTAQQRKQQQQKAQPEVKRRTKRSARFNIRAGTTTQPPQGTTKLTDDDGNEIPTNESDDSTSKKWHEYVKDVFILILKMFSDPNTYLNLGIDFAMDAALKKIKSLALKVVEKMSTYLAKGMLDVTGSIGTKVLVTGIRGLSVKLVTNMAIRIGAKIAIMLAKILAAAASVIGWLLVGTMLLDMLFSFWDPFGYNNMFPPELPNDMMESGELAFRQSLESATATFKFDNLAAIILSEDELLEIQLSSLIDRMIYLDALVVNSEGSRINKGPEINLQDGTKYDMELAQNAGMAERVKFDPKTFEEYNDKFMVRVNLNKYLNYIAGSSVIIAGVFMVTRLPILCMVAIIVAVVALALSRLELQDDILVDFLSKYRNKVPFYDNSDYGFSYD</sequence>
<dbReference type="InterPro" id="IPR013613">
    <property type="entry name" value="Baculo_p74_N"/>
</dbReference>
<feature type="compositionally biased region" description="Low complexity" evidence="1">
    <location>
        <begin position="380"/>
        <end position="390"/>
    </location>
</feature>
<feature type="region of interest" description="Disordered" evidence="1">
    <location>
        <begin position="350"/>
        <end position="409"/>
    </location>
</feature>
<feature type="transmembrane region" description="Helical" evidence="2">
    <location>
        <begin position="687"/>
        <end position="705"/>
    </location>
</feature>
<feature type="compositionally biased region" description="Low complexity" evidence="1">
    <location>
        <begin position="350"/>
        <end position="362"/>
    </location>
</feature>
<evidence type="ECO:0000313" key="5">
    <source>
        <dbReference type="EMBL" id="UBO76535.1"/>
    </source>
</evidence>
<dbReference type="EMBL" id="MZ727584">
    <property type="protein sequence ID" value="UBO76535.1"/>
    <property type="molecule type" value="Genomic_DNA"/>
</dbReference>
<reference evidence="5" key="2">
    <citation type="submission" date="2021-08" db="EMBL/GenBank/DDBJ databases">
        <title>Whole genome sequence of Oryctes rhinoceros Nudivirus detected in Riau Province, Indonesia.</title>
        <authorList>
            <person name="Kurnia Y.W."/>
            <person name="Tanjung Z.A."/>
            <person name="Utomo C."/>
            <person name="Naim M."/>
            <person name="Situmorang E.C."/>
            <person name="Liwang T."/>
        </authorList>
    </citation>
    <scope>NUCLEOTIDE SEQUENCE</scope>
    <source>
        <strain evidence="5">LiboV</strain>
    </source>
</reference>
<evidence type="ECO:0000259" key="3">
    <source>
        <dbReference type="Pfam" id="PF08404"/>
    </source>
</evidence>
<organism evidence="4">
    <name type="scientific">Oryctes rhinoceros nudivirus</name>
    <dbReference type="NCBI Taxonomy" id="92521"/>
    <lineage>
        <taxon>Viruses</taxon>
        <taxon>Viruses incertae sedis</taxon>
        <taxon>Naldaviricetes</taxon>
        <taxon>Lefavirales</taxon>
        <taxon>Nudiviridae</taxon>
        <taxon>Alphanudivirus</taxon>
        <taxon>Alphanudivirus oryrhinocerotis</taxon>
    </lineage>
</organism>
<evidence type="ECO:0000256" key="1">
    <source>
        <dbReference type="SAM" id="MobiDB-lite"/>
    </source>
</evidence>
<reference evidence="4" key="1">
    <citation type="submission" date="2020-03" db="EMBL/GenBank/DDBJ databases">
        <title>Whole genome sequence of Oryctes rhinoceros Nudivirus isolated in Riau Province, Indonesia.</title>
        <authorList>
            <person name="Kurnia Y.W."/>
            <person name="Tanjung Z.A."/>
            <person name="Utomo C."/>
            <person name="Naim M."/>
            <person name="Situmorang E.C."/>
            <person name="Liwang T."/>
        </authorList>
    </citation>
    <scope>NUCLEOTIDE SEQUENCE</scope>
    <source>
        <strain evidence="4">LiboV</strain>
    </source>
</reference>
<evidence type="ECO:0000313" key="4">
    <source>
        <dbReference type="EMBL" id="QKE59588.1"/>
    </source>
</evidence>